<sequence length="78" mass="9090">MSEQQRESGRKTTVTLTETEDGMQIHVDFDGSPVDLNHLSITQGLALFAVDKLKQEIRRRYEVKREEVVRVPRRAEQH</sequence>
<dbReference type="EMBL" id="SJDL01000004">
    <property type="protein sequence ID" value="TBW58530.1"/>
    <property type="molecule type" value="Genomic_DNA"/>
</dbReference>
<proteinExistence type="predicted"/>
<accession>A0ABY1ZP61</accession>
<evidence type="ECO:0000313" key="2">
    <source>
        <dbReference type="Proteomes" id="UP000313645"/>
    </source>
</evidence>
<organism evidence="1 2">
    <name type="scientific">Marinobacter halodurans</name>
    <dbReference type="NCBI Taxonomy" id="2528979"/>
    <lineage>
        <taxon>Bacteria</taxon>
        <taxon>Pseudomonadati</taxon>
        <taxon>Pseudomonadota</taxon>
        <taxon>Gammaproteobacteria</taxon>
        <taxon>Pseudomonadales</taxon>
        <taxon>Marinobacteraceae</taxon>
        <taxon>Marinobacter</taxon>
    </lineage>
</organism>
<comment type="caution">
    <text evidence="1">The sequence shown here is derived from an EMBL/GenBank/DDBJ whole genome shotgun (WGS) entry which is preliminary data.</text>
</comment>
<reference evidence="1 2" key="1">
    <citation type="submission" date="2019-02" db="EMBL/GenBank/DDBJ databases">
        <title>Marinobacter halodurans sp. nov., a marine bacterium isolated from sea tidal flat.</title>
        <authorList>
            <person name="Yoo Y."/>
            <person name="Lee D.W."/>
            <person name="Kim B.S."/>
            <person name="Kim J.-J."/>
        </authorList>
    </citation>
    <scope>NUCLEOTIDE SEQUENCE [LARGE SCALE GENOMIC DNA]</scope>
    <source>
        <strain evidence="1 2">YJ-S3-2</strain>
    </source>
</reference>
<name>A0ABY1ZP61_9GAMM</name>
<gene>
    <name evidence="1" type="ORF">EZI54_03865</name>
</gene>
<protein>
    <submittedName>
        <fullName evidence="1">Uncharacterized protein</fullName>
    </submittedName>
</protein>
<keyword evidence="2" id="KW-1185">Reference proteome</keyword>
<evidence type="ECO:0000313" key="1">
    <source>
        <dbReference type="EMBL" id="TBW58530.1"/>
    </source>
</evidence>
<dbReference type="RefSeq" id="WP_131479236.1">
    <property type="nucleotide sequence ID" value="NZ_SJDL01000004.1"/>
</dbReference>
<dbReference type="Proteomes" id="UP000313645">
    <property type="component" value="Unassembled WGS sequence"/>
</dbReference>